<dbReference type="Gene3D" id="1.20.1050.10">
    <property type="match status" value="1"/>
</dbReference>
<dbReference type="PANTHER" id="PTHR43968">
    <property type="match status" value="1"/>
</dbReference>
<dbReference type="Gene3D" id="3.40.30.10">
    <property type="entry name" value="Glutaredoxin"/>
    <property type="match status" value="1"/>
</dbReference>
<dbReference type="SFLD" id="SFLDG00358">
    <property type="entry name" value="Main_(cytGST)"/>
    <property type="match status" value="1"/>
</dbReference>
<name>A0A8B2NMY4_9HYPH</name>
<dbReference type="CDD" id="cd00570">
    <property type="entry name" value="GST_N_family"/>
    <property type="match status" value="1"/>
</dbReference>
<dbReference type="SUPFAM" id="SSF47616">
    <property type="entry name" value="GST C-terminal domain-like"/>
    <property type="match status" value="1"/>
</dbReference>
<dbReference type="SUPFAM" id="SSF52833">
    <property type="entry name" value="Thioredoxin-like"/>
    <property type="match status" value="1"/>
</dbReference>
<dbReference type="AlphaFoldDB" id="A0A8B2NMY4"/>
<dbReference type="SFLD" id="SFLDS00019">
    <property type="entry name" value="Glutathione_Transferase_(cytos"/>
    <property type="match status" value="1"/>
</dbReference>
<gene>
    <name evidence="3" type="ORF">DLJ53_26250</name>
</gene>
<dbReference type="GO" id="GO:0016740">
    <property type="term" value="F:transferase activity"/>
    <property type="evidence" value="ECO:0007669"/>
    <property type="project" value="UniProtKB-KW"/>
</dbReference>
<dbReference type="InterPro" id="IPR036282">
    <property type="entry name" value="Glutathione-S-Trfase_C_sf"/>
</dbReference>
<accession>A0A8B2NMY4</accession>
<evidence type="ECO:0000313" key="4">
    <source>
        <dbReference type="Proteomes" id="UP000249590"/>
    </source>
</evidence>
<dbReference type="Pfam" id="PF13417">
    <property type="entry name" value="GST_N_3"/>
    <property type="match status" value="1"/>
</dbReference>
<dbReference type="InterPro" id="IPR040079">
    <property type="entry name" value="Glutathione_S-Trfase"/>
</dbReference>
<reference evidence="3 4" key="1">
    <citation type="submission" date="2018-05" db="EMBL/GenBank/DDBJ databases">
        <title>Acuticoccus sediminis sp. nov., isolated from deep-sea sediment of Indian Ocean.</title>
        <authorList>
            <person name="Liu X."/>
            <person name="Lai Q."/>
            <person name="Du Y."/>
            <person name="Sun F."/>
            <person name="Zhang X."/>
            <person name="Wang S."/>
            <person name="Shao Z."/>
        </authorList>
    </citation>
    <scope>NUCLEOTIDE SEQUENCE [LARGE SCALE GENOMIC DNA]</scope>
    <source>
        <strain evidence="3 4">PTG4-2</strain>
    </source>
</reference>
<dbReference type="PANTHER" id="PTHR43968:SF6">
    <property type="entry name" value="GLUTATHIONE S-TRANSFERASE OMEGA"/>
    <property type="match status" value="1"/>
</dbReference>
<sequence>MIKLYGHPFAAFVWKPLIALRERAVPFEFLMVDPDHPENGAALARLAPTGQFPVLVDGARTVVESSVVIEYLDRFGDAPPLVPADPLAAIEVRQMDGIFDDYVAAPMQRIVADALRDPAVRDPHGVAEAKAALSRAYDWLERWLAGRTFAAAGMFSMADCAAAPALFYADWVHEIPAGCAALRDYRARLLAHPSVAHVVDGARPYRPYFPLGAPDRD</sequence>
<dbReference type="InterPro" id="IPR050983">
    <property type="entry name" value="GST_Omega/HSP26"/>
</dbReference>
<feature type="domain" description="GST C-terminal" evidence="2">
    <location>
        <begin position="85"/>
        <end position="208"/>
    </location>
</feature>
<dbReference type="PROSITE" id="PS50405">
    <property type="entry name" value="GST_CTER"/>
    <property type="match status" value="1"/>
</dbReference>
<evidence type="ECO:0000259" key="2">
    <source>
        <dbReference type="PROSITE" id="PS50405"/>
    </source>
</evidence>
<dbReference type="InterPro" id="IPR004045">
    <property type="entry name" value="Glutathione_S-Trfase_N"/>
</dbReference>
<organism evidence="3 4">
    <name type="scientific">Acuticoccus sediminis</name>
    <dbReference type="NCBI Taxonomy" id="2184697"/>
    <lineage>
        <taxon>Bacteria</taxon>
        <taxon>Pseudomonadati</taxon>
        <taxon>Pseudomonadota</taxon>
        <taxon>Alphaproteobacteria</taxon>
        <taxon>Hyphomicrobiales</taxon>
        <taxon>Amorphaceae</taxon>
        <taxon>Acuticoccus</taxon>
    </lineage>
</organism>
<dbReference type="PROSITE" id="PS50404">
    <property type="entry name" value="GST_NTER"/>
    <property type="match status" value="1"/>
</dbReference>
<comment type="caution">
    <text evidence="3">The sequence shown here is derived from an EMBL/GenBank/DDBJ whole genome shotgun (WGS) entry which is preliminary data.</text>
</comment>
<keyword evidence="3" id="KW-0808">Transferase</keyword>
<dbReference type="EMBL" id="QHHQ01000007">
    <property type="protein sequence ID" value="RAH98218.1"/>
    <property type="molecule type" value="Genomic_DNA"/>
</dbReference>
<proteinExistence type="predicted"/>
<keyword evidence="4" id="KW-1185">Reference proteome</keyword>
<evidence type="ECO:0000259" key="1">
    <source>
        <dbReference type="PROSITE" id="PS50404"/>
    </source>
</evidence>
<dbReference type="CDD" id="cd00299">
    <property type="entry name" value="GST_C_family"/>
    <property type="match status" value="1"/>
</dbReference>
<evidence type="ECO:0000313" key="3">
    <source>
        <dbReference type="EMBL" id="RAH98218.1"/>
    </source>
</evidence>
<dbReference type="RefSeq" id="WP_111350984.1">
    <property type="nucleotide sequence ID" value="NZ_JAIWKD010000005.1"/>
</dbReference>
<feature type="domain" description="GST N-terminal" evidence="1">
    <location>
        <begin position="1"/>
        <end position="80"/>
    </location>
</feature>
<dbReference type="InterPro" id="IPR036249">
    <property type="entry name" value="Thioredoxin-like_sf"/>
</dbReference>
<dbReference type="Pfam" id="PF13410">
    <property type="entry name" value="GST_C_2"/>
    <property type="match status" value="1"/>
</dbReference>
<dbReference type="GO" id="GO:0005737">
    <property type="term" value="C:cytoplasm"/>
    <property type="evidence" value="ECO:0007669"/>
    <property type="project" value="TreeGrafter"/>
</dbReference>
<protein>
    <submittedName>
        <fullName evidence="3">Glutathione S-transferase</fullName>
    </submittedName>
</protein>
<dbReference type="Proteomes" id="UP000249590">
    <property type="component" value="Unassembled WGS sequence"/>
</dbReference>
<dbReference type="InterPro" id="IPR010987">
    <property type="entry name" value="Glutathione-S-Trfase_C-like"/>
</dbReference>